<evidence type="ECO:0000256" key="2">
    <source>
        <dbReference type="ARBA" id="ARBA00004606"/>
    </source>
</evidence>
<comment type="similarity">
    <text evidence="10">Belongs to the AB hydrolase superfamily. ABHD14 family.</text>
</comment>
<dbReference type="PANTHER" id="PTHR46197:SF3">
    <property type="entry name" value="AB HYDROLASE-1 DOMAIN-CONTAINING PROTEIN"/>
    <property type="match status" value="1"/>
</dbReference>
<sequence>MAMGIQWNKPLVLGTSLVGLLFFTYVSYSLLTRRSEPTHQLKMFKTWKRRETRSLPEDIEAKSEKVDVKVKERTFTYQSQEVKLHYLEASPASEPKLHILLLHGAAFSSKNWEEIKTLHLIAAMGHLAIAIDLPGASKSKTKGIKISDRADFLDTVIKQLDIKKPIIVSPSMSGGYSLPFIMGSNSETCTDRALGFIPVAPVGTDNYKPVQYNRCQLPTMIVYGDQDSGLGLTSLGNLRNLPNSEIFPIKGGSHPCYLDEPEYWNKLVYNFLLEIESDQNSK</sequence>
<dbReference type="SUPFAM" id="SSF53474">
    <property type="entry name" value="alpha/beta-Hydrolases"/>
    <property type="match status" value="1"/>
</dbReference>
<dbReference type="InterPro" id="IPR029058">
    <property type="entry name" value="AB_hydrolase_fold"/>
</dbReference>
<keyword evidence="6" id="KW-0735">Signal-anchor</keyword>
<dbReference type="GO" id="GO:0016020">
    <property type="term" value="C:membrane"/>
    <property type="evidence" value="ECO:0007669"/>
    <property type="project" value="UniProtKB-SubCell"/>
</dbReference>
<dbReference type="FunFam" id="3.40.50.1820:FF:000093">
    <property type="entry name" value="protein ABHD14A isoform X1"/>
    <property type="match status" value="1"/>
</dbReference>
<comment type="caution">
    <text evidence="14">The sequence shown here is derived from an EMBL/GenBank/DDBJ whole genome shotgun (WGS) entry which is preliminary data.</text>
</comment>
<evidence type="ECO:0000256" key="3">
    <source>
        <dbReference type="ARBA" id="ARBA00022490"/>
    </source>
</evidence>
<dbReference type="EMBL" id="CAIIXF020000006">
    <property type="protein sequence ID" value="CAH1787298.1"/>
    <property type="molecule type" value="Genomic_DNA"/>
</dbReference>
<keyword evidence="15" id="KW-1185">Reference proteome</keyword>
<dbReference type="GO" id="GO:0005737">
    <property type="term" value="C:cytoplasm"/>
    <property type="evidence" value="ECO:0007669"/>
    <property type="project" value="UniProtKB-SubCell"/>
</dbReference>
<organism evidence="14 15">
    <name type="scientific">Owenia fusiformis</name>
    <name type="common">Polychaete worm</name>
    <dbReference type="NCBI Taxonomy" id="6347"/>
    <lineage>
        <taxon>Eukaryota</taxon>
        <taxon>Metazoa</taxon>
        <taxon>Spiralia</taxon>
        <taxon>Lophotrochozoa</taxon>
        <taxon>Annelida</taxon>
        <taxon>Polychaeta</taxon>
        <taxon>Sedentaria</taxon>
        <taxon>Canalipalpata</taxon>
        <taxon>Sabellida</taxon>
        <taxon>Oweniida</taxon>
        <taxon>Oweniidae</taxon>
        <taxon>Owenia</taxon>
    </lineage>
</organism>
<dbReference type="OrthoDB" id="284184at2759"/>
<keyword evidence="9" id="KW-0325">Glycoprotein</keyword>
<comment type="subcellular location">
    <subcellularLocation>
        <location evidence="1">Cytoplasm</location>
    </subcellularLocation>
    <subcellularLocation>
        <location evidence="2">Membrane</location>
        <topology evidence="2">Single-pass type II membrane protein</topology>
    </subcellularLocation>
</comment>
<evidence type="ECO:0000256" key="12">
    <source>
        <dbReference type="ARBA" id="ARBA00073591"/>
    </source>
</evidence>
<dbReference type="AlphaFoldDB" id="A0A8S4P3H4"/>
<evidence type="ECO:0000256" key="8">
    <source>
        <dbReference type="ARBA" id="ARBA00023136"/>
    </source>
</evidence>
<evidence type="ECO:0000256" key="6">
    <source>
        <dbReference type="ARBA" id="ARBA00022968"/>
    </source>
</evidence>
<keyword evidence="8" id="KW-0472">Membrane</keyword>
<name>A0A8S4P3H4_OWEFU</name>
<keyword evidence="4" id="KW-0812">Transmembrane</keyword>
<evidence type="ECO:0000313" key="14">
    <source>
        <dbReference type="EMBL" id="CAH1787298.1"/>
    </source>
</evidence>
<evidence type="ECO:0000256" key="1">
    <source>
        <dbReference type="ARBA" id="ARBA00004496"/>
    </source>
</evidence>
<evidence type="ECO:0000313" key="15">
    <source>
        <dbReference type="Proteomes" id="UP000749559"/>
    </source>
</evidence>
<evidence type="ECO:0000256" key="13">
    <source>
        <dbReference type="ARBA" id="ARBA00079023"/>
    </source>
</evidence>
<keyword evidence="5" id="KW-0378">Hydrolase</keyword>
<evidence type="ECO:0000256" key="4">
    <source>
        <dbReference type="ARBA" id="ARBA00022692"/>
    </source>
</evidence>
<evidence type="ECO:0000256" key="9">
    <source>
        <dbReference type="ARBA" id="ARBA00023180"/>
    </source>
</evidence>
<evidence type="ECO:0000256" key="10">
    <source>
        <dbReference type="ARBA" id="ARBA00037942"/>
    </source>
</evidence>
<keyword evidence="7" id="KW-1133">Transmembrane helix</keyword>
<proteinExistence type="inferred from homology"/>
<evidence type="ECO:0000256" key="5">
    <source>
        <dbReference type="ARBA" id="ARBA00022801"/>
    </source>
</evidence>
<gene>
    <name evidence="14" type="ORF">OFUS_LOCUS13034</name>
</gene>
<reference evidence="14" key="1">
    <citation type="submission" date="2022-03" db="EMBL/GenBank/DDBJ databases">
        <authorList>
            <person name="Martin C."/>
        </authorList>
    </citation>
    <scope>NUCLEOTIDE SEQUENCE</scope>
</reference>
<dbReference type="Gene3D" id="3.40.50.1820">
    <property type="entry name" value="alpha/beta hydrolase"/>
    <property type="match status" value="1"/>
</dbReference>
<dbReference type="GO" id="GO:0016787">
    <property type="term" value="F:hydrolase activity"/>
    <property type="evidence" value="ECO:0007669"/>
    <property type="project" value="UniProtKB-KW"/>
</dbReference>
<comment type="function">
    <text evidence="11">Possible role in granule neuron development.</text>
</comment>
<keyword evidence="3" id="KW-0963">Cytoplasm</keyword>
<dbReference type="Proteomes" id="UP000749559">
    <property type="component" value="Unassembled WGS sequence"/>
</dbReference>
<protein>
    <recommendedName>
        <fullName evidence="12">Protein ABHD14A</fullName>
    </recommendedName>
    <alternativeName>
        <fullName evidence="13">Alpha/beta hydrolase domain-containing protein 14A</fullName>
    </alternativeName>
</protein>
<evidence type="ECO:0000256" key="11">
    <source>
        <dbReference type="ARBA" id="ARBA00056841"/>
    </source>
</evidence>
<accession>A0A8S4P3H4</accession>
<evidence type="ECO:0000256" key="7">
    <source>
        <dbReference type="ARBA" id="ARBA00022989"/>
    </source>
</evidence>
<dbReference type="PANTHER" id="PTHR46197">
    <property type="entry name" value="PROTEIN ABHD14B-LIKE"/>
    <property type="match status" value="1"/>
</dbReference>